<reference evidence="1 2" key="1">
    <citation type="journal article" date="2020" name="Microb. Genom.">
        <title>Genetic diversity of clinical and environmental Mucorales isolates obtained from an investigation of mucormycosis cases among solid organ transplant recipients.</title>
        <authorList>
            <person name="Nguyen M.H."/>
            <person name="Kaul D."/>
            <person name="Muto C."/>
            <person name="Cheng S.J."/>
            <person name="Richter R.A."/>
            <person name="Bruno V.M."/>
            <person name="Liu G."/>
            <person name="Beyhan S."/>
            <person name="Sundermann A.J."/>
            <person name="Mounaud S."/>
            <person name="Pasculle A.W."/>
            <person name="Nierman W.C."/>
            <person name="Driscoll E."/>
            <person name="Cumbie R."/>
            <person name="Clancy C.J."/>
            <person name="Dupont C.L."/>
        </authorList>
    </citation>
    <scope>NUCLEOTIDE SEQUENCE [LARGE SCALE GENOMIC DNA]</scope>
    <source>
        <strain evidence="1 2">GL24</strain>
    </source>
</reference>
<keyword evidence="2" id="KW-1185">Reference proteome</keyword>
<protein>
    <submittedName>
        <fullName evidence="1">Uncharacterized protein</fullName>
    </submittedName>
</protein>
<dbReference type="Proteomes" id="UP000740926">
    <property type="component" value="Unassembled WGS sequence"/>
</dbReference>
<dbReference type="EMBL" id="JAANIU010007604">
    <property type="protein sequence ID" value="KAG1537291.1"/>
    <property type="molecule type" value="Genomic_DNA"/>
</dbReference>
<sequence length="177" mass="19450">MLGEHGIHDLPDGCVTEDAAVALLAQPPGPCRQAYTVAGEFPITVQPTYLAHQPCPWNVAPLRITRVQRCRPAQPLFAGTVRVRRKYIDVVIQTFRKRLASVPALHHQSTCSGQFKPVQQRCILMRMQRVHMTYTPCTTLAHFCAQDPSNGMSGVKSECYECGLERPGGDAASPIPG</sequence>
<dbReference type="AlphaFoldDB" id="A0A9P7C5W5"/>
<proteinExistence type="predicted"/>
<gene>
    <name evidence="1" type="ORF">G6F50_014893</name>
</gene>
<name>A0A9P7C5W5_9FUNG</name>
<evidence type="ECO:0000313" key="1">
    <source>
        <dbReference type="EMBL" id="KAG1537291.1"/>
    </source>
</evidence>
<accession>A0A9P7C5W5</accession>
<evidence type="ECO:0000313" key="2">
    <source>
        <dbReference type="Proteomes" id="UP000740926"/>
    </source>
</evidence>
<organism evidence="1 2">
    <name type="scientific">Rhizopus delemar</name>
    <dbReference type="NCBI Taxonomy" id="936053"/>
    <lineage>
        <taxon>Eukaryota</taxon>
        <taxon>Fungi</taxon>
        <taxon>Fungi incertae sedis</taxon>
        <taxon>Mucoromycota</taxon>
        <taxon>Mucoromycotina</taxon>
        <taxon>Mucoromycetes</taxon>
        <taxon>Mucorales</taxon>
        <taxon>Mucorineae</taxon>
        <taxon>Rhizopodaceae</taxon>
        <taxon>Rhizopus</taxon>
    </lineage>
</organism>
<comment type="caution">
    <text evidence="1">The sequence shown here is derived from an EMBL/GenBank/DDBJ whole genome shotgun (WGS) entry which is preliminary data.</text>
</comment>